<organism evidence="2 3">
    <name type="scientific">Ralstonia pickettii OR214</name>
    <dbReference type="NCBI Taxonomy" id="1264675"/>
    <lineage>
        <taxon>Bacteria</taxon>
        <taxon>Pseudomonadati</taxon>
        <taxon>Pseudomonadota</taxon>
        <taxon>Betaproteobacteria</taxon>
        <taxon>Burkholderiales</taxon>
        <taxon>Burkholderiaceae</taxon>
        <taxon>Ralstonia</taxon>
    </lineage>
</organism>
<reference evidence="2 3" key="1">
    <citation type="journal article" date="2013" name="Genome Announc.">
        <title>Draft Genome Sequence for Ralstonia sp. Strain OR214, a Bacterium with Potential for Bioremediation.</title>
        <authorList>
            <person name="Utturkar S.M."/>
            <person name="Bollmann A."/>
            <person name="Brzoska R.M."/>
            <person name="Klingeman D.M."/>
            <person name="Epstein S.E."/>
            <person name="Palumbo A.V."/>
            <person name="Brown S.D."/>
        </authorList>
    </citation>
    <scope>NUCLEOTIDE SEQUENCE [LARGE SCALE GENOMIC DNA]</scope>
    <source>
        <strain evidence="2 3">OR214</strain>
    </source>
</reference>
<evidence type="ECO:0000256" key="1">
    <source>
        <dbReference type="SAM" id="SignalP"/>
    </source>
</evidence>
<name>R0ECN2_RALPI</name>
<feature type="chain" id="PRO_5004340982" evidence="1">
    <location>
        <begin position="34"/>
        <end position="177"/>
    </location>
</feature>
<accession>R0ECN2</accession>
<dbReference type="AlphaFoldDB" id="R0ECN2"/>
<feature type="signal peptide" evidence="1">
    <location>
        <begin position="1"/>
        <end position="33"/>
    </location>
</feature>
<evidence type="ECO:0000313" key="3">
    <source>
        <dbReference type="Proteomes" id="UP000013280"/>
    </source>
</evidence>
<dbReference type="PATRIC" id="fig|1264675.3.peg.267"/>
<evidence type="ECO:0000313" key="2">
    <source>
        <dbReference type="EMBL" id="ENZ79849.1"/>
    </source>
</evidence>
<dbReference type="Proteomes" id="UP000013280">
    <property type="component" value="Unassembled WGS sequence"/>
</dbReference>
<protein>
    <submittedName>
        <fullName evidence="2">Uncharacterized protein</fullName>
    </submittedName>
</protein>
<keyword evidence="1" id="KW-0732">Signal</keyword>
<comment type="caution">
    <text evidence="2">The sequence shown here is derived from an EMBL/GenBank/DDBJ whole genome shotgun (WGS) entry which is preliminary data.</text>
</comment>
<dbReference type="EMBL" id="APMQ01000001">
    <property type="protein sequence ID" value="ENZ79849.1"/>
    <property type="molecule type" value="Genomic_DNA"/>
</dbReference>
<gene>
    <name evidence="2" type="ORF">OR214_00275</name>
</gene>
<proteinExistence type="predicted"/>
<sequence length="177" mass="19207" precursor="true">MPMQQNLQTRSRLTLTSAALAMMLSAGASIALADNLTPKTAGQISYVCGGVAQDEQQALNSEARNYNLSLLFTQGARGEYLADVDVQLTRHGKEVASFRADGPRCLIKAPPASYNVIATYQGTPSGRRCRRAARATSNYAGKPARKARRHQGKIRRPAPCLALRLANTQFGFLTRRA</sequence>